<dbReference type="AlphaFoldDB" id="A0A3B0NJ97"/>
<organism evidence="1">
    <name type="scientific">Theileria annulata</name>
    <dbReference type="NCBI Taxonomy" id="5874"/>
    <lineage>
        <taxon>Eukaryota</taxon>
        <taxon>Sar</taxon>
        <taxon>Alveolata</taxon>
        <taxon>Apicomplexa</taxon>
        <taxon>Aconoidasida</taxon>
        <taxon>Piroplasmida</taxon>
        <taxon>Theileriidae</taxon>
        <taxon>Theileria</taxon>
    </lineage>
</organism>
<gene>
    <name evidence="1" type="ORF">TAV_000349600</name>
</gene>
<protein>
    <submittedName>
        <fullName evidence="1">Uncharacterized protein</fullName>
    </submittedName>
</protein>
<proteinExistence type="predicted"/>
<dbReference type="VEuPathDB" id="PiroplasmaDB:TA09075"/>
<reference evidence="1" key="1">
    <citation type="submission" date="2018-07" db="EMBL/GenBank/DDBJ databases">
        <authorList>
            <person name="Quirk P.G."/>
            <person name="Krulwich T.A."/>
        </authorList>
    </citation>
    <scope>NUCLEOTIDE SEQUENCE</scope>
    <source>
        <strain evidence="1">Anand</strain>
    </source>
</reference>
<dbReference type="EMBL" id="UIVS01000004">
    <property type="protein sequence ID" value="SVP95336.1"/>
    <property type="molecule type" value="Genomic_DNA"/>
</dbReference>
<name>A0A3B0NJ97_THEAN</name>
<evidence type="ECO:0000313" key="1">
    <source>
        <dbReference type="EMBL" id="SVP95336.1"/>
    </source>
</evidence>
<accession>A0A3B0NJ97</accession>
<sequence length="79" mass="9516">MISTLAKSKSKYLGRLCCGFLAFPFLYEYTKEFYWTQRLKKLNMDEIISDRFTWLHHCMIKDEIDRTLLKQSATKLKDN</sequence>